<dbReference type="SMART" id="SM00421">
    <property type="entry name" value="HTH_LUXR"/>
    <property type="match status" value="1"/>
</dbReference>
<protein>
    <submittedName>
        <fullName evidence="8">Response regulator transcription factor</fullName>
    </submittedName>
</protein>
<feature type="domain" description="HTH luxR-type" evidence="6">
    <location>
        <begin position="150"/>
        <end position="215"/>
    </location>
</feature>
<dbReference type="Proteomes" id="UP000695264">
    <property type="component" value="Unassembled WGS sequence"/>
</dbReference>
<evidence type="ECO:0000256" key="3">
    <source>
        <dbReference type="ARBA" id="ARBA00023125"/>
    </source>
</evidence>
<keyword evidence="1 5" id="KW-0597">Phosphoprotein</keyword>
<reference evidence="8 9" key="1">
    <citation type="submission" date="2020-03" db="EMBL/GenBank/DDBJ databases">
        <title>WGS of actinomycetes isolated from Thailand.</title>
        <authorList>
            <person name="Thawai C."/>
        </authorList>
    </citation>
    <scope>NUCLEOTIDE SEQUENCE [LARGE SCALE GENOMIC DNA]</scope>
    <source>
        <strain evidence="8 9">PLAI 1-29</strain>
    </source>
</reference>
<dbReference type="InterPro" id="IPR011006">
    <property type="entry name" value="CheY-like_superfamily"/>
</dbReference>
<dbReference type="PROSITE" id="PS00622">
    <property type="entry name" value="HTH_LUXR_1"/>
    <property type="match status" value="1"/>
</dbReference>
<evidence type="ECO:0000256" key="1">
    <source>
        <dbReference type="ARBA" id="ARBA00022553"/>
    </source>
</evidence>
<dbReference type="EMBL" id="JAATEN010000028">
    <property type="protein sequence ID" value="NJQ03674.1"/>
    <property type="molecule type" value="Genomic_DNA"/>
</dbReference>
<keyword evidence="9" id="KW-1185">Reference proteome</keyword>
<dbReference type="Gene3D" id="3.40.50.2300">
    <property type="match status" value="1"/>
</dbReference>
<dbReference type="SUPFAM" id="SSF52172">
    <property type="entry name" value="CheY-like"/>
    <property type="match status" value="1"/>
</dbReference>
<accession>A0ABX1C177</accession>
<keyword evidence="4" id="KW-0804">Transcription</keyword>
<dbReference type="InterPro" id="IPR039420">
    <property type="entry name" value="WalR-like"/>
</dbReference>
<keyword evidence="3" id="KW-0238">DNA-binding</keyword>
<dbReference type="Pfam" id="PF00196">
    <property type="entry name" value="GerE"/>
    <property type="match status" value="1"/>
</dbReference>
<dbReference type="InterPro" id="IPR001789">
    <property type="entry name" value="Sig_transdc_resp-reg_receiver"/>
</dbReference>
<dbReference type="InterPro" id="IPR000792">
    <property type="entry name" value="Tscrpt_reg_LuxR_C"/>
</dbReference>
<dbReference type="CDD" id="cd17535">
    <property type="entry name" value="REC_NarL-like"/>
    <property type="match status" value="1"/>
</dbReference>
<evidence type="ECO:0000256" key="2">
    <source>
        <dbReference type="ARBA" id="ARBA00023015"/>
    </source>
</evidence>
<comment type="caution">
    <text evidence="8">The sequence shown here is derived from an EMBL/GenBank/DDBJ whole genome shotgun (WGS) entry which is preliminary data.</text>
</comment>
<sequence length="225" mass="24081">MTIRVMLVDDQALLRTGFRMVLAAQPDMEVVAEAGDGAEAVEALTAADPDVVLMDVRMPRLDGVEATRRICALEGAPKVLILTTFDLDEYAFSALRAGASGFMLKDVPPTELLSAIRAVHSGDAVVAPSTTRRLLDRFSVLLPAPADLPGQGRLGRLTEREREVMLLVAQGLSNGEIARRLVLSEATVKTHVGRILTKLELRDRVQVVVLAYETGLVRAGSGGAA</sequence>
<dbReference type="PROSITE" id="PS50110">
    <property type="entry name" value="RESPONSE_REGULATORY"/>
    <property type="match status" value="1"/>
</dbReference>
<feature type="domain" description="Response regulatory" evidence="7">
    <location>
        <begin position="4"/>
        <end position="120"/>
    </location>
</feature>
<dbReference type="SMART" id="SM00448">
    <property type="entry name" value="REC"/>
    <property type="match status" value="1"/>
</dbReference>
<dbReference type="Pfam" id="PF00072">
    <property type="entry name" value="Response_reg"/>
    <property type="match status" value="1"/>
</dbReference>
<evidence type="ECO:0000259" key="6">
    <source>
        <dbReference type="PROSITE" id="PS50043"/>
    </source>
</evidence>
<dbReference type="PROSITE" id="PS50043">
    <property type="entry name" value="HTH_LUXR_2"/>
    <property type="match status" value="1"/>
</dbReference>
<evidence type="ECO:0000313" key="9">
    <source>
        <dbReference type="Proteomes" id="UP000695264"/>
    </source>
</evidence>
<dbReference type="PRINTS" id="PR00038">
    <property type="entry name" value="HTHLUXR"/>
</dbReference>
<organism evidence="8 9">
    <name type="scientific">Streptomyces zingiberis</name>
    <dbReference type="NCBI Taxonomy" id="2053010"/>
    <lineage>
        <taxon>Bacteria</taxon>
        <taxon>Bacillati</taxon>
        <taxon>Actinomycetota</taxon>
        <taxon>Actinomycetes</taxon>
        <taxon>Kitasatosporales</taxon>
        <taxon>Streptomycetaceae</taxon>
        <taxon>Streptomyces</taxon>
    </lineage>
</organism>
<evidence type="ECO:0000259" key="7">
    <source>
        <dbReference type="PROSITE" id="PS50110"/>
    </source>
</evidence>
<dbReference type="CDD" id="cd06170">
    <property type="entry name" value="LuxR_C_like"/>
    <property type="match status" value="1"/>
</dbReference>
<evidence type="ECO:0000256" key="5">
    <source>
        <dbReference type="PROSITE-ProRule" id="PRU00169"/>
    </source>
</evidence>
<dbReference type="PANTHER" id="PTHR43214:SF24">
    <property type="entry name" value="TRANSCRIPTIONAL REGULATORY PROTEIN NARL-RELATED"/>
    <property type="match status" value="1"/>
</dbReference>
<keyword evidence="2" id="KW-0805">Transcription regulation</keyword>
<dbReference type="RefSeq" id="WP_168104294.1">
    <property type="nucleotide sequence ID" value="NZ_JAATEN010000028.1"/>
</dbReference>
<dbReference type="InterPro" id="IPR016032">
    <property type="entry name" value="Sig_transdc_resp-reg_C-effctor"/>
</dbReference>
<dbReference type="SUPFAM" id="SSF46894">
    <property type="entry name" value="C-terminal effector domain of the bipartite response regulators"/>
    <property type="match status" value="1"/>
</dbReference>
<gene>
    <name evidence="8" type="ORF">HCK00_24950</name>
</gene>
<feature type="modified residue" description="4-aspartylphosphate" evidence="5">
    <location>
        <position position="55"/>
    </location>
</feature>
<name>A0ABX1C177_9ACTN</name>
<proteinExistence type="predicted"/>
<evidence type="ECO:0000313" key="8">
    <source>
        <dbReference type="EMBL" id="NJQ03674.1"/>
    </source>
</evidence>
<dbReference type="PANTHER" id="PTHR43214">
    <property type="entry name" value="TWO-COMPONENT RESPONSE REGULATOR"/>
    <property type="match status" value="1"/>
</dbReference>
<dbReference type="InterPro" id="IPR058245">
    <property type="entry name" value="NreC/VraR/RcsB-like_REC"/>
</dbReference>
<evidence type="ECO:0000256" key="4">
    <source>
        <dbReference type="ARBA" id="ARBA00023163"/>
    </source>
</evidence>